<feature type="region of interest" description="Disordered" evidence="8">
    <location>
        <begin position="519"/>
        <end position="574"/>
    </location>
</feature>
<evidence type="ECO:0000256" key="5">
    <source>
        <dbReference type="ARBA" id="ARBA00022771"/>
    </source>
</evidence>
<comment type="caution">
    <text evidence="10">The sequence shown here is derived from an EMBL/GenBank/DDBJ whole genome shotgun (WGS) entry which is preliminary data.</text>
</comment>
<dbReference type="AlphaFoldDB" id="A0A9W8MQ18"/>
<evidence type="ECO:0000256" key="6">
    <source>
        <dbReference type="ARBA" id="ARBA00022786"/>
    </source>
</evidence>
<evidence type="ECO:0000256" key="7">
    <source>
        <dbReference type="ARBA" id="ARBA00022833"/>
    </source>
</evidence>
<evidence type="ECO:0000313" key="11">
    <source>
        <dbReference type="Proteomes" id="UP001148786"/>
    </source>
</evidence>
<name>A0A9W8MQ18_9AGAR</name>
<accession>A0A9W8MQ18</accession>
<dbReference type="InterPro" id="IPR047544">
    <property type="entry name" value="RING-HC_RBR_RNF216"/>
</dbReference>
<dbReference type="PROSITE" id="PS51873">
    <property type="entry name" value="TRIAD"/>
    <property type="match status" value="1"/>
</dbReference>
<feature type="compositionally biased region" description="Polar residues" evidence="8">
    <location>
        <begin position="532"/>
        <end position="546"/>
    </location>
</feature>
<keyword evidence="11" id="KW-1185">Reference proteome</keyword>
<keyword evidence="7" id="KW-0862">Zinc</keyword>
<reference evidence="10" key="1">
    <citation type="submission" date="2022-07" db="EMBL/GenBank/DDBJ databases">
        <title>Genome Sequence of Agrocybe chaxingu.</title>
        <authorList>
            <person name="Buettner E."/>
        </authorList>
    </citation>
    <scope>NUCLEOTIDE SEQUENCE</scope>
    <source>
        <strain evidence="10">MP-N11</strain>
    </source>
</reference>
<evidence type="ECO:0000256" key="8">
    <source>
        <dbReference type="SAM" id="MobiDB-lite"/>
    </source>
</evidence>
<dbReference type="Gene3D" id="1.20.120.1750">
    <property type="match status" value="1"/>
</dbReference>
<dbReference type="GO" id="GO:0016740">
    <property type="term" value="F:transferase activity"/>
    <property type="evidence" value="ECO:0007669"/>
    <property type="project" value="UniProtKB-KW"/>
</dbReference>
<dbReference type="InterPro" id="IPR051628">
    <property type="entry name" value="LUBAC_E3_Ligases"/>
</dbReference>
<dbReference type="CDD" id="cd20353">
    <property type="entry name" value="Rcat_RBR_RNF216"/>
    <property type="match status" value="1"/>
</dbReference>
<dbReference type="PANTHER" id="PTHR22770:SF47">
    <property type="entry name" value="E3 UBIQUITIN-PROTEIN LIGASE RNF216"/>
    <property type="match status" value="1"/>
</dbReference>
<dbReference type="PANTHER" id="PTHR22770">
    <property type="entry name" value="UBIQUITIN CONJUGATING ENZYME 7 INTERACTING PROTEIN-RELATED"/>
    <property type="match status" value="1"/>
</dbReference>
<dbReference type="Pfam" id="PF26200">
    <property type="entry name" value="Rcat_RNF216"/>
    <property type="match status" value="1"/>
</dbReference>
<evidence type="ECO:0000256" key="1">
    <source>
        <dbReference type="ARBA" id="ARBA00004906"/>
    </source>
</evidence>
<keyword evidence="5" id="KW-0863">Zinc-finger</keyword>
<evidence type="ECO:0000256" key="2">
    <source>
        <dbReference type="ARBA" id="ARBA00022679"/>
    </source>
</evidence>
<proteinExistence type="predicted"/>
<dbReference type="CDD" id="cd16630">
    <property type="entry name" value="RING-HC_RBR_RNF216"/>
    <property type="match status" value="1"/>
</dbReference>
<gene>
    <name evidence="10" type="ORF">NLJ89_g11396</name>
</gene>
<feature type="domain" description="RING-type" evidence="9">
    <location>
        <begin position="142"/>
        <end position="369"/>
    </location>
</feature>
<evidence type="ECO:0000256" key="3">
    <source>
        <dbReference type="ARBA" id="ARBA00022723"/>
    </source>
</evidence>
<dbReference type="InterPro" id="IPR047545">
    <property type="entry name" value="BRcat_RBR_RNF216"/>
</dbReference>
<dbReference type="InterPro" id="IPR044066">
    <property type="entry name" value="TRIAD_supradom"/>
</dbReference>
<keyword evidence="4" id="KW-0677">Repeat</keyword>
<dbReference type="Proteomes" id="UP001148786">
    <property type="component" value="Unassembled WGS sequence"/>
</dbReference>
<organism evidence="10 11">
    <name type="scientific">Agrocybe chaxingu</name>
    <dbReference type="NCBI Taxonomy" id="84603"/>
    <lineage>
        <taxon>Eukaryota</taxon>
        <taxon>Fungi</taxon>
        <taxon>Dikarya</taxon>
        <taxon>Basidiomycota</taxon>
        <taxon>Agaricomycotina</taxon>
        <taxon>Agaricomycetes</taxon>
        <taxon>Agaricomycetidae</taxon>
        <taxon>Agaricales</taxon>
        <taxon>Agaricineae</taxon>
        <taxon>Strophariaceae</taxon>
        <taxon>Agrocybe</taxon>
    </lineage>
</organism>
<dbReference type="InterPro" id="IPR047546">
    <property type="entry name" value="Rcat_RBR_RNF216"/>
</dbReference>
<evidence type="ECO:0000313" key="10">
    <source>
        <dbReference type="EMBL" id="KAJ3490885.1"/>
    </source>
</evidence>
<dbReference type="InterPro" id="IPR002867">
    <property type="entry name" value="IBR_dom"/>
</dbReference>
<sequence>MRPWRGFSRAVLGYFEAALTQLQADFPFIPKPYLRRQLQAHRSLYAPTHLKIAADERELPLARDRRPYALKATAYKTPKGKGRAVADEAFERERQWLVAHLEGREAGEDEGAGEPRTEDAVDKGKGKEKAAEDEEPPLEEGEGIECQCCFSEYRFHKMVQCPEAHLFCDDCVSQYAATKLGEHDAHIVCMHSSGCAQPFPTSELRRVLTEKLMSLYERVKQQKEIEAAGIEGLEECPFCEWKCVIEASREEEKLFRCGNEDGGCGVVSCRECKKPDHLPKSCKEVEEDKHLDGRHAIEEAMTRALMRNCPKCHKAFVKDAGCNKMTCPHCRTLSCYVCRKVINGYEHFNQTPAGRPSTSQNDGKCLLWDQVEERHAAEVKAAAEKALADWKRDHPDVDEENVKVDIPKAAPQPAPAAAVQAVVLPPGYNIAFNFGAHAHMVPPNLLHYAAAPAQPPVAVAPPVPAARRGRRRAPRVAFPAAEEANRQYLLDLQQAEHRRQQDILDQQRQQQQLFEAGQRAIHVPEKSPMRTPDSNSKSSPSRTASGSKLKDNSRSNASRSKHGSGNGRMPIKGW</sequence>
<evidence type="ECO:0000259" key="9">
    <source>
        <dbReference type="PROSITE" id="PS51873"/>
    </source>
</evidence>
<feature type="compositionally biased region" description="Basic and acidic residues" evidence="8">
    <location>
        <begin position="113"/>
        <end position="130"/>
    </location>
</feature>
<protein>
    <recommendedName>
        <fullName evidence="9">RING-type domain-containing protein</fullName>
    </recommendedName>
</protein>
<keyword evidence="6" id="KW-0833">Ubl conjugation pathway</keyword>
<dbReference type="OrthoDB" id="10009520at2759"/>
<keyword evidence="2" id="KW-0808">Transferase</keyword>
<keyword evidence="3" id="KW-0479">Metal-binding</keyword>
<dbReference type="EMBL" id="JANKHO010002589">
    <property type="protein sequence ID" value="KAJ3490885.1"/>
    <property type="molecule type" value="Genomic_DNA"/>
</dbReference>
<dbReference type="SUPFAM" id="SSF57850">
    <property type="entry name" value="RING/U-box"/>
    <property type="match status" value="2"/>
</dbReference>
<dbReference type="Gene3D" id="3.30.40.10">
    <property type="entry name" value="Zinc/RING finger domain, C3HC4 (zinc finger)"/>
    <property type="match status" value="1"/>
</dbReference>
<feature type="region of interest" description="Disordered" evidence="8">
    <location>
        <begin position="103"/>
        <end position="138"/>
    </location>
</feature>
<dbReference type="CDD" id="cd20339">
    <property type="entry name" value="BRcat_RBR_RNF216"/>
    <property type="match status" value="1"/>
</dbReference>
<dbReference type="InterPro" id="IPR013083">
    <property type="entry name" value="Znf_RING/FYVE/PHD"/>
</dbReference>
<comment type="pathway">
    <text evidence="1">Protein modification; protein ubiquitination.</text>
</comment>
<evidence type="ECO:0000256" key="4">
    <source>
        <dbReference type="ARBA" id="ARBA00022737"/>
    </source>
</evidence>
<dbReference type="GO" id="GO:0008270">
    <property type="term" value="F:zinc ion binding"/>
    <property type="evidence" value="ECO:0007669"/>
    <property type="project" value="UniProtKB-KW"/>
</dbReference>
<dbReference type="SMART" id="SM00647">
    <property type="entry name" value="IBR"/>
    <property type="match status" value="2"/>
</dbReference>